<evidence type="ECO:0000313" key="8">
    <source>
        <dbReference type="Proteomes" id="UP000324800"/>
    </source>
</evidence>
<evidence type="ECO:0000256" key="5">
    <source>
        <dbReference type="ARBA" id="ARBA00037982"/>
    </source>
</evidence>
<dbReference type="PANTHER" id="PTHR11042:SF190">
    <property type="entry name" value="MITOSIS INHIBITOR PROTEIN KINASE MIK1"/>
    <property type="match status" value="1"/>
</dbReference>
<keyword evidence="2" id="KW-0547">Nucleotide-binding</keyword>
<proteinExistence type="inferred from homology"/>
<dbReference type="InterPro" id="IPR011009">
    <property type="entry name" value="Kinase-like_dom_sf"/>
</dbReference>
<organism evidence="7 8">
    <name type="scientific">Streblomastix strix</name>
    <dbReference type="NCBI Taxonomy" id="222440"/>
    <lineage>
        <taxon>Eukaryota</taxon>
        <taxon>Metamonada</taxon>
        <taxon>Preaxostyla</taxon>
        <taxon>Oxymonadida</taxon>
        <taxon>Streblomastigidae</taxon>
        <taxon>Streblomastix</taxon>
    </lineage>
</organism>
<dbReference type="GO" id="GO:0005634">
    <property type="term" value="C:nucleus"/>
    <property type="evidence" value="ECO:0007669"/>
    <property type="project" value="TreeGrafter"/>
</dbReference>
<evidence type="ECO:0000256" key="4">
    <source>
        <dbReference type="ARBA" id="ARBA00022840"/>
    </source>
</evidence>
<dbReference type="SUPFAM" id="SSF56112">
    <property type="entry name" value="Protein kinase-like (PK-like)"/>
    <property type="match status" value="1"/>
</dbReference>
<reference evidence="7 8" key="1">
    <citation type="submission" date="2019-03" db="EMBL/GenBank/DDBJ databases">
        <title>Single cell metagenomics reveals metabolic interactions within the superorganism composed of flagellate Streblomastix strix and complex community of Bacteroidetes bacteria on its surface.</title>
        <authorList>
            <person name="Treitli S.C."/>
            <person name="Kolisko M."/>
            <person name="Husnik F."/>
            <person name="Keeling P."/>
            <person name="Hampl V."/>
        </authorList>
    </citation>
    <scope>NUCLEOTIDE SEQUENCE [LARGE SCALE GENOMIC DNA]</scope>
    <source>
        <strain evidence="7">ST1C</strain>
    </source>
</reference>
<gene>
    <name evidence="7" type="ORF">EZS28_032224</name>
</gene>
<comment type="caution">
    <text evidence="7">The sequence shown here is derived from an EMBL/GenBank/DDBJ whole genome shotgun (WGS) entry which is preliminary data.</text>
</comment>
<dbReference type="CDD" id="cd00180">
    <property type="entry name" value="PKc"/>
    <property type="match status" value="1"/>
</dbReference>
<keyword evidence="3" id="KW-0418">Kinase</keyword>
<accession>A0A5J4UQB0</accession>
<keyword evidence="4" id="KW-0067">ATP-binding</keyword>
<dbReference type="InterPro" id="IPR000719">
    <property type="entry name" value="Prot_kinase_dom"/>
</dbReference>
<dbReference type="PROSITE" id="PS00108">
    <property type="entry name" value="PROTEIN_KINASE_ST"/>
    <property type="match status" value="1"/>
</dbReference>
<comment type="similarity">
    <text evidence="5">Belongs to the protein kinase superfamily. Ser/Thr protein kinase family. GCN2 subfamily.</text>
</comment>
<keyword evidence="1" id="KW-0808">Transferase</keyword>
<dbReference type="InterPro" id="IPR050339">
    <property type="entry name" value="CC_SR_Kinase"/>
</dbReference>
<dbReference type="GO" id="GO:0004672">
    <property type="term" value="F:protein kinase activity"/>
    <property type="evidence" value="ECO:0007669"/>
    <property type="project" value="InterPro"/>
</dbReference>
<name>A0A5J4UQB0_9EUKA</name>
<protein>
    <recommendedName>
        <fullName evidence="6">Protein kinase domain-containing protein</fullName>
    </recommendedName>
</protein>
<dbReference type="GO" id="GO:0005737">
    <property type="term" value="C:cytoplasm"/>
    <property type="evidence" value="ECO:0007669"/>
    <property type="project" value="TreeGrafter"/>
</dbReference>
<dbReference type="PANTHER" id="PTHR11042">
    <property type="entry name" value="EUKARYOTIC TRANSLATION INITIATION FACTOR 2-ALPHA KINASE EIF2-ALPHA KINASE -RELATED"/>
    <property type="match status" value="1"/>
</dbReference>
<dbReference type="Proteomes" id="UP000324800">
    <property type="component" value="Unassembled WGS sequence"/>
</dbReference>
<dbReference type="PROSITE" id="PS50011">
    <property type="entry name" value="PROTEIN_KINASE_DOM"/>
    <property type="match status" value="1"/>
</dbReference>
<evidence type="ECO:0000259" key="6">
    <source>
        <dbReference type="PROSITE" id="PS50011"/>
    </source>
</evidence>
<dbReference type="Pfam" id="PF00069">
    <property type="entry name" value="Pkinase"/>
    <property type="match status" value="1"/>
</dbReference>
<evidence type="ECO:0000256" key="3">
    <source>
        <dbReference type="ARBA" id="ARBA00022777"/>
    </source>
</evidence>
<evidence type="ECO:0000256" key="2">
    <source>
        <dbReference type="ARBA" id="ARBA00022741"/>
    </source>
</evidence>
<sequence length="100" mass="11795">MYMVMEYCEIGELLKVISELQQVPEEEQREQGIFGQMIRALDFLHCNGVIHWDIKLANIFVMIDRSVRLGDFGLARDLARDYYLKEKRIIVYMAAEVFAF</sequence>
<dbReference type="InterPro" id="IPR008271">
    <property type="entry name" value="Ser/Thr_kinase_AS"/>
</dbReference>
<dbReference type="AlphaFoldDB" id="A0A5J4UQB0"/>
<feature type="non-terminal residue" evidence="7">
    <location>
        <position position="100"/>
    </location>
</feature>
<evidence type="ECO:0000256" key="1">
    <source>
        <dbReference type="ARBA" id="ARBA00022679"/>
    </source>
</evidence>
<dbReference type="GO" id="GO:0005524">
    <property type="term" value="F:ATP binding"/>
    <property type="evidence" value="ECO:0007669"/>
    <property type="project" value="UniProtKB-KW"/>
</dbReference>
<dbReference type="OrthoDB" id="10252171at2759"/>
<dbReference type="EMBL" id="SNRW01013760">
    <property type="protein sequence ID" value="KAA6372250.1"/>
    <property type="molecule type" value="Genomic_DNA"/>
</dbReference>
<feature type="domain" description="Protein kinase" evidence="6">
    <location>
        <begin position="1"/>
        <end position="100"/>
    </location>
</feature>
<dbReference type="Gene3D" id="1.10.510.10">
    <property type="entry name" value="Transferase(Phosphotransferase) domain 1"/>
    <property type="match status" value="1"/>
</dbReference>
<evidence type="ECO:0000313" key="7">
    <source>
        <dbReference type="EMBL" id="KAA6372250.1"/>
    </source>
</evidence>